<dbReference type="Pfam" id="PF00074">
    <property type="entry name" value="RnaseA"/>
    <property type="match status" value="1"/>
</dbReference>
<keyword evidence="9 15" id="KW-0378">Hydrolase</keyword>
<evidence type="ECO:0000256" key="7">
    <source>
        <dbReference type="ARBA" id="ARBA00022729"/>
    </source>
</evidence>
<dbReference type="Proteomes" id="UP000002494">
    <property type="component" value="Chromosome 15"/>
</dbReference>
<evidence type="ECO:0000256" key="14">
    <source>
        <dbReference type="ARBA" id="ARBA00034055"/>
    </source>
</evidence>
<evidence type="ECO:0000256" key="11">
    <source>
        <dbReference type="ARBA" id="ARBA00023239"/>
    </source>
</evidence>
<reference evidence="17" key="3">
    <citation type="journal article" date="2016" name="Data Brief">
        <title>Curated eutherian third party data gene data sets.</title>
        <authorList>
            <person name="Premzl M."/>
        </authorList>
    </citation>
    <scope>NUCLEOTIDE SEQUENCE</scope>
    <source>
        <strain evidence="17">N/A</strain>
    </source>
</reference>
<evidence type="ECO:0000313" key="17">
    <source>
        <dbReference type="EMBL" id="CDG32034.1"/>
    </source>
</evidence>
<keyword evidence="6 15" id="KW-0540">Nuclease</keyword>
<comment type="subunit">
    <text evidence="3">Monomer.</text>
</comment>
<dbReference type="HOGENOM" id="CLU_117006_0_0_1"/>
<evidence type="ECO:0000313" key="18">
    <source>
        <dbReference type="Ensembl" id="ENSRNOP00000035095.3"/>
    </source>
</evidence>
<evidence type="ECO:0000313" key="20">
    <source>
        <dbReference type="RGD" id="1310106"/>
    </source>
</evidence>
<evidence type="ECO:0000259" key="16">
    <source>
        <dbReference type="SMART" id="SM00092"/>
    </source>
</evidence>
<evidence type="ECO:0000256" key="8">
    <source>
        <dbReference type="ARBA" id="ARBA00022759"/>
    </source>
</evidence>
<dbReference type="SUPFAM" id="SSF54076">
    <property type="entry name" value="RNase A-like"/>
    <property type="match status" value="1"/>
</dbReference>
<feature type="signal peptide" evidence="15">
    <location>
        <begin position="1"/>
        <end position="25"/>
    </location>
</feature>
<keyword evidence="10" id="KW-1015">Disulfide bond</keyword>
<dbReference type="RefSeq" id="NP_001013250.2">
    <property type="nucleotide sequence ID" value="NM_001013232.2"/>
</dbReference>
<reference evidence="19" key="6">
    <citation type="submission" date="2024-01" db="EMBL/GenBank/DDBJ databases">
        <title>GRCr8: a new rat reference genome assembly contstructed from accurate long reads and long range scaffolding.</title>
        <authorList>
            <person name="Doris P.A."/>
            <person name="Kalbfleisch T."/>
            <person name="Li K."/>
            <person name="Howe K."/>
            <person name="Wood J."/>
        </authorList>
    </citation>
    <scope>NUCLEOTIDE SEQUENCE [LARGE SCALE GENOMIC DNA]</scope>
    <source>
        <strain evidence="19">Brown Norway</strain>
    </source>
</reference>
<comment type="function">
    <text evidence="12">Endonuclease that catalyzes the cleavage of RNA on the 3' side of pyrimidine nucleotides. Acts on single-stranded and double-stranded RNA.</text>
</comment>
<dbReference type="GO" id="GO:0004522">
    <property type="term" value="F:ribonuclease A activity"/>
    <property type="evidence" value="ECO:0007669"/>
    <property type="project" value="UniProtKB-EC"/>
</dbReference>
<dbReference type="GO" id="GO:0005576">
    <property type="term" value="C:extracellular region"/>
    <property type="evidence" value="ECO:0007669"/>
    <property type="project" value="UniProtKB-SubCell"/>
</dbReference>
<keyword evidence="8 15" id="KW-0255">Endonuclease</keyword>
<dbReference type="GO" id="GO:0016787">
    <property type="term" value="F:hydrolase activity"/>
    <property type="evidence" value="ECO:0007669"/>
    <property type="project" value="UniProtKB-KW"/>
</dbReference>
<comment type="catalytic activity">
    <reaction evidence="14">
        <text>an [RNA] containing cytidine + H2O = an [RNA]-3'-cytidine-3'-phosphate + a 5'-hydroxy-ribonucleotide-3'-[RNA].</text>
        <dbReference type="EC" id="4.6.1.18"/>
    </reaction>
</comment>
<evidence type="ECO:0000313" key="19">
    <source>
        <dbReference type="Proteomes" id="UP000002494"/>
    </source>
</evidence>
<proteinExistence type="inferred from homology"/>
<accession>F1M5W9</accession>
<dbReference type="GeneTree" id="ENSGT00940000160869"/>
<dbReference type="GeneID" id="364303"/>
<name>F1M5W9_RAT</name>
<evidence type="ECO:0000256" key="10">
    <source>
        <dbReference type="ARBA" id="ARBA00023157"/>
    </source>
</evidence>
<dbReference type="SMART" id="SM00092">
    <property type="entry name" value="RNAse_Pc"/>
    <property type="match status" value="1"/>
</dbReference>
<dbReference type="Bgee" id="ENSRNOG00000025615">
    <property type="expression patterns" value="Expressed in pancreas and 9 other cell types or tissues"/>
</dbReference>
<evidence type="ECO:0000256" key="5">
    <source>
        <dbReference type="ARBA" id="ARBA00022525"/>
    </source>
</evidence>
<reference evidence="18 19" key="1">
    <citation type="journal article" date="2004" name="Nature">
        <title>Genome sequence of the Brown Norway rat yields insights into mammalian evolution.</title>
        <authorList>
            <consortium name="Rat Genome Sequencing Project Consortium"/>
            <person name="Gibbs R.A."/>
            <person name="Weinstock G.M."/>
            <person name="Metzker M.L."/>
            <person name="Muzny D.M."/>
            <person name="Sodergren E.J."/>
            <person name="Scherer S."/>
            <person name="Scott G."/>
            <person name="Steffen D."/>
            <person name="Worley K.C."/>
            <person name="Burch P.E."/>
            <person name="Okwuonu G."/>
            <person name="Hines S."/>
            <person name="Lewis L."/>
            <person name="Deramo C."/>
            <person name="Delgado O."/>
            <person name="Dugan-Rocha S."/>
            <person name="Miner G."/>
            <person name="Morgan M."/>
            <person name="Hawes A."/>
            <person name="Gill R."/>
            <person name="Holt R.A."/>
            <person name="Adams M.D."/>
            <person name="Amanatides P.G."/>
            <person name="Baden-Tillson H."/>
            <person name="Barnstead M."/>
            <person name="Chin S."/>
            <person name="Evans C.A."/>
            <person name="Ferriera S."/>
            <person name="Fosler C."/>
            <person name="Glodek A."/>
            <person name="Gu Z."/>
            <person name="Jennings D."/>
            <person name="Kraft C.L."/>
            <person name="Nguyen T."/>
            <person name="Pfannkoch C.M."/>
            <person name="Sitter C."/>
            <person name="Sutton G.G."/>
            <person name="Venter J.C."/>
            <person name="Woodage T."/>
            <person name="Smith D."/>
            <person name="Lee H.-M."/>
            <person name="Gustafson E."/>
            <person name="Cahill P."/>
            <person name="Kana A."/>
            <person name="Doucette-Stamm L."/>
            <person name="Weinstock K."/>
            <person name="Fechtel K."/>
            <person name="Weiss R.B."/>
            <person name="Dunn D.M."/>
            <person name="Green E.D."/>
            <person name="Blakesley R.W."/>
            <person name="Bouffard G.G."/>
            <person name="De Jong P.J."/>
            <person name="Osoegawa K."/>
            <person name="Zhu B."/>
            <person name="Marra M."/>
            <person name="Schein J."/>
            <person name="Bosdet I."/>
            <person name="Fjell C."/>
            <person name="Jones S."/>
            <person name="Krzywinski M."/>
            <person name="Mathewson C."/>
            <person name="Siddiqui A."/>
            <person name="Wye N."/>
            <person name="McPherson J."/>
            <person name="Zhao S."/>
            <person name="Fraser C.M."/>
            <person name="Shetty J."/>
            <person name="Shatsman S."/>
            <person name="Geer K."/>
            <person name="Chen Y."/>
            <person name="Abramzon S."/>
            <person name="Nierman W.C."/>
            <person name="Havlak P.H."/>
            <person name="Chen R."/>
            <person name="Durbin K.J."/>
            <person name="Egan A."/>
            <person name="Ren Y."/>
            <person name="Song X.-Z."/>
            <person name="Li B."/>
            <person name="Liu Y."/>
            <person name="Qin X."/>
            <person name="Cawley S."/>
            <person name="Cooney A.J."/>
            <person name="D'Souza L.M."/>
            <person name="Martin K."/>
            <person name="Wu J.Q."/>
            <person name="Gonzalez-Garay M.L."/>
            <person name="Jackson A.R."/>
            <person name="Kalafus K.J."/>
            <person name="McLeod M.P."/>
            <person name="Milosavljevic A."/>
            <person name="Virk D."/>
            <person name="Volkov A."/>
            <person name="Wheeler D.A."/>
            <person name="Zhang Z."/>
            <person name="Bailey J.A."/>
            <person name="Eichler E.E."/>
            <person name="Tuzun E."/>
            <person name="Birney E."/>
            <person name="Mongin E."/>
            <person name="Ureta-Vidal A."/>
            <person name="Woodwark C."/>
            <person name="Zdobnov E."/>
            <person name="Bork P."/>
            <person name="Suyama M."/>
            <person name="Torrents D."/>
            <person name="Alexandersson M."/>
            <person name="Trask B.J."/>
            <person name="Young J.M."/>
            <person name="Huang H."/>
            <person name="Wang H."/>
            <person name="Xing H."/>
            <person name="Daniels S."/>
            <person name="Gietzen D."/>
            <person name="Schmidt J."/>
            <person name="Stevens K."/>
            <person name="Vitt U."/>
            <person name="Wingrove J."/>
            <person name="Camara F."/>
            <person name="Mar Alba M."/>
            <person name="Abril J.F."/>
            <person name="Guigo R."/>
            <person name="Smit A."/>
            <person name="Dubchak I."/>
            <person name="Rubin E.M."/>
            <person name="Couronne O."/>
            <person name="Poliakov A."/>
            <person name="Huebner N."/>
            <person name="Ganten D."/>
            <person name="Goesele C."/>
            <person name="Hummel O."/>
            <person name="Kreitler T."/>
            <person name="Lee Y.-A."/>
            <person name="Monti J."/>
            <person name="Schulz H."/>
            <person name="Zimdahl H."/>
            <person name="Himmelbauer H."/>
            <person name="Lehrach H."/>
            <person name="Jacob H.J."/>
            <person name="Bromberg S."/>
            <person name="Gullings-Handley J."/>
            <person name="Jensen-Seaman M.I."/>
            <person name="Kwitek A.E."/>
            <person name="Lazar J."/>
            <person name="Pasko D."/>
            <person name="Tonellato P.J."/>
            <person name="Twigger S."/>
            <person name="Ponting C.P."/>
            <person name="Duarte J.M."/>
            <person name="Rice S."/>
            <person name="Goodstadt L."/>
            <person name="Beatson S.A."/>
            <person name="Emes R.D."/>
            <person name="Winter E.E."/>
            <person name="Webber C."/>
            <person name="Brandt P."/>
            <person name="Nyakatura G."/>
            <person name="Adetobi M."/>
            <person name="Chiaromonte F."/>
            <person name="Elnitski L."/>
            <person name="Eswara P."/>
            <person name="Hardison R.C."/>
            <person name="Hou M."/>
            <person name="Kolbe D."/>
            <person name="Makova K."/>
            <person name="Miller W."/>
            <person name="Nekrutenko A."/>
            <person name="Riemer C."/>
            <person name="Schwartz S."/>
            <person name="Taylor J."/>
            <person name="Yang S."/>
            <person name="Zhang Y."/>
            <person name="Lindpaintner K."/>
            <person name="Andrews T.D."/>
            <person name="Caccamo M."/>
            <person name="Clamp M."/>
            <person name="Clarke L."/>
            <person name="Curwen V."/>
            <person name="Durbin R.M."/>
            <person name="Eyras E."/>
            <person name="Searle S.M."/>
            <person name="Cooper G.M."/>
            <person name="Batzoglou S."/>
            <person name="Brudno M."/>
            <person name="Sidow A."/>
            <person name="Stone E.A."/>
            <person name="Payseur B.A."/>
            <person name="Bourque G."/>
            <person name="Lopez-Otin C."/>
            <person name="Puente X.S."/>
            <person name="Chakrabarti K."/>
            <person name="Chatterji S."/>
            <person name="Dewey C."/>
            <person name="Pachter L."/>
            <person name="Bray N."/>
            <person name="Yap V.B."/>
            <person name="Caspi A."/>
            <person name="Tesler G."/>
            <person name="Pevzner P.A."/>
            <person name="Haussler D."/>
            <person name="Roskin K.M."/>
            <person name="Baertsch R."/>
            <person name="Clawson H."/>
            <person name="Furey T.S."/>
            <person name="Hinrichs A.S."/>
            <person name="Karolchik D."/>
            <person name="Kent W.J."/>
            <person name="Rosenbloom K.R."/>
            <person name="Trumbower H."/>
            <person name="Weirauch M."/>
            <person name="Cooper D.N."/>
            <person name="Stenson P.D."/>
            <person name="Ma B."/>
            <person name="Brent M."/>
            <person name="Arumugam M."/>
            <person name="Shteynberg D."/>
            <person name="Copley R.R."/>
            <person name="Taylor M.S."/>
            <person name="Riethman H."/>
            <person name="Mudunuri U."/>
            <person name="Peterson J."/>
            <person name="Guyer M."/>
            <person name="Felsenfeld A."/>
            <person name="Old S."/>
            <person name="Mockrin S."/>
            <person name="Collins F.S."/>
        </authorList>
    </citation>
    <scope>NUCLEOTIDE SEQUENCE [LARGE SCALE GENOMIC DNA]</scope>
    <source>
        <strain evidence="18 19">Brown Norway</strain>
    </source>
</reference>
<dbReference type="OrthoDB" id="8573660at2759"/>
<dbReference type="Ensembl" id="ENSRNOT00000033809.5">
    <property type="protein sequence ID" value="ENSRNOP00000035095.3"/>
    <property type="gene ID" value="ENSRNOG00000025615.5"/>
</dbReference>
<feature type="domain" description="Ribonuclease A-domain" evidence="16">
    <location>
        <begin position="26"/>
        <end position="150"/>
    </location>
</feature>
<feature type="chain" id="PRO_5013982255" description="pancreatic ribonuclease" evidence="15">
    <location>
        <begin position="26"/>
        <end position="150"/>
    </location>
</feature>
<dbReference type="AlphaFoldDB" id="F1M5W9"/>
<dbReference type="Ensembl" id="ENSRNOT00000121684.1">
    <property type="protein sequence ID" value="ENSRNOP00000105058.1"/>
    <property type="gene ID" value="ENSRNOG00000025615.5"/>
</dbReference>
<dbReference type="FunFam" id="3.10.130.10:FF:000001">
    <property type="entry name" value="Ribonuclease pancreatic"/>
    <property type="match status" value="1"/>
</dbReference>
<dbReference type="OMA" id="PCAYRAR"/>
<comment type="subcellular location">
    <subcellularLocation>
        <location evidence="1">Secreted</location>
    </subcellularLocation>
</comment>
<keyword evidence="19" id="KW-1185">Reference proteome</keyword>
<gene>
    <name evidence="18 20" type="primary">Rnase1l1</name>
    <name evidence="17" type="synonym">Rac1</name>
</gene>
<dbReference type="KEGG" id="rno:364303"/>
<dbReference type="Gene3D" id="3.10.130.10">
    <property type="entry name" value="Ribonuclease A-like domain"/>
    <property type="match status" value="1"/>
</dbReference>
<dbReference type="PRINTS" id="PR00794">
    <property type="entry name" value="RIBONUCLEASE"/>
</dbReference>
<evidence type="ECO:0000256" key="12">
    <source>
        <dbReference type="ARBA" id="ARBA00025216"/>
    </source>
</evidence>
<accession>W0UVC8</accession>
<reference evidence="17" key="2">
    <citation type="journal article" date="2014" name="Mol. Genet. Genomics">
        <title>Comparative genomic analysis of eutherian ribonuclease A genes.</title>
        <authorList>
            <person name="Premzl M."/>
        </authorList>
    </citation>
    <scope>NUCLEOTIDE SEQUENCE</scope>
    <source>
        <strain evidence="17">N/A</strain>
    </source>
</reference>
<reference evidence="19" key="5">
    <citation type="submission" date="2023-12" db="EMBL/GenBank/DDBJ databases">
        <authorList>
            <consortium name="Genome Reference Consortium"/>
            <person name="Doris P.A."/>
            <person name="Kalbfleisch T."/>
            <person name="Li K."/>
            <person name="Howe K."/>
            <person name="Wood J."/>
        </authorList>
    </citation>
    <scope>NUCLEOTIDE SEQUENCE [LARGE SCALE GENOMIC DNA]</scope>
    <source>
        <strain evidence="19">Brown Norway</strain>
    </source>
</reference>
<dbReference type="EC" id="4.6.1.18" evidence="4"/>
<dbReference type="SMR" id="F1M5W9"/>
<dbReference type="EMBL" id="HG328958">
    <property type="protein sequence ID" value="CDG32034.1"/>
    <property type="molecule type" value="Genomic_DNA"/>
</dbReference>
<keyword evidence="5" id="KW-0964">Secreted</keyword>
<reference evidence="18" key="7">
    <citation type="submission" date="2025-05" db="UniProtKB">
        <authorList>
            <consortium name="Ensembl"/>
        </authorList>
    </citation>
    <scope>IDENTIFICATION</scope>
    <source>
        <strain evidence="18">Brown Norway</strain>
    </source>
</reference>
<dbReference type="CTD" id="364303"/>
<reference evidence="17" key="4">
    <citation type="journal article" date="2019" name="Gene Rep">
        <title>Eutherian third-party data gene collections.</title>
        <authorList>
            <person name="Premzl M."/>
        </authorList>
    </citation>
    <scope>NUCLEOTIDE SEQUENCE</scope>
    <source>
        <strain evidence="17">N/A</strain>
    </source>
</reference>
<dbReference type="GO" id="GO:0003676">
    <property type="term" value="F:nucleic acid binding"/>
    <property type="evidence" value="ECO:0007669"/>
    <property type="project" value="InterPro"/>
</dbReference>
<evidence type="ECO:0000256" key="9">
    <source>
        <dbReference type="ARBA" id="ARBA00022801"/>
    </source>
</evidence>
<evidence type="ECO:0000256" key="6">
    <source>
        <dbReference type="ARBA" id="ARBA00022722"/>
    </source>
</evidence>
<dbReference type="PROSITE" id="PS00127">
    <property type="entry name" value="RNASE_PANCREATIC"/>
    <property type="match status" value="1"/>
</dbReference>
<dbReference type="CDD" id="cd06265">
    <property type="entry name" value="RNase_A_canonical"/>
    <property type="match status" value="1"/>
</dbReference>
<dbReference type="PANTHER" id="PTHR11437:SF24">
    <property type="entry name" value="RIBONUCLEASE PANCREATIC"/>
    <property type="match status" value="1"/>
</dbReference>
<evidence type="ECO:0000256" key="4">
    <source>
        <dbReference type="ARBA" id="ARBA00012569"/>
    </source>
</evidence>
<evidence type="ECO:0000256" key="1">
    <source>
        <dbReference type="ARBA" id="ARBA00004613"/>
    </source>
</evidence>
<evidence type="ECO:0000256" key="3">
    <source>
        <dbReference type="ARBA" id="ARBA00011245"/>
    </source>
</evidence>
<dbReference type="PANTHER" id="PTHR11437">
    <property type="entry name" value="RIBONUCLEASE"/>
    <property type="match status" value="1"/>
</dbReference>
<comment type="catalytic activity">
    <reaction evidence="13">
        <text>an [RNA] containing uridine + H2O = an [RNA]-3'-uridine-3'-phosphate + a 5'-hydroxy-ribonucleotide-3'-[RNA].</text>
        <dbReference type="EC" id="4.6.1.18"/>
    </reaction>
</comment>
<dbReference type="InterPro" id="IPR023412">
    <property type="entry name" value="RNaseA_domain"/>
</dbReference>
<dbReference type="InterPro" id="IPR023411">
    <property type="entry name" value="RNaseA_AS"/>
</dbReference>
<organism evidence="18 19">
    <name type="scientific">Rattus norvegicus</name>
    <name type="common">Rat</name>
    <dbReference type="NCBI Taxonomy" id="10116"/>
    <lineage>
        <taxon>Eukaryota</taxon>
        <taxon>Metazoa</taxon>
        <taxon>Chordata</taxon>
        <taxon>Craniata</taxon>
        <taxon>Vertebrata</taxon>
        <taxon>Euteleostomi</taxon>
        <taxon>Mammalia</taxon>
        <taxon>Eutheria</taxon>
        <taxon>Euarchontoglires</taxon>
        <taxon>Glires</taxon>
        <taxon>Rodentia</taxon>
        <taxon>Myomorpha</taxon>
        <taxon>Muroidea</taxon>
        <taxon>Muridae</taxon>
        <taxon>Murinae</taxon>
        <taxon>Rattus</taxon>
    </lineage>
</organism>
<dbReference type="Ensembl" id="ENSRNOT00000143710.1">
    <property type="protein sequence ID" value="ENSRNOP00000112652.1"/>
    <property type="gene ID" value="ENSRNOG00000025615.5"/>
</dbReference>
<protein>
    <recommendedName>
        <fullName evidence="4">pancreatic ribonuclease</fullName>
        <ecNumber evidence="4">4.6.1.18</ecNumber>
    </recommendedName>
</protein>
<evidence type="ECO:0000256" key="13">
    <source>
        <dbReference type="ARBA" id="ARBA00034016"/>
    </source>
</evidence>
<comment type="similarity">
    <text evidence="2 15">Belongs to the pancreatic ribonuclease family.</text>
</comment>
<sequence length="150" mass="16902">MGLEKSLILFSLLVLVLGWVQPSLGRKPSVQDFKRQHMDPDSPPNSRPTYCNQMMKRRGMTKGSCKRVNTFLHESWATVKAICSQRQMTCKTSSRNNCHKSSSTLHITDCRLKGSSKYPNCDYTTTNSQKHIIIACEGNPLVPVHFDASV</sequence>
<dbReference type="InterPro" id="IPR036816">
    <property type="entry name" value="RNaseA-like_dom_sf"/>
</dbReference>
<keyword evidence="11" id="KW-0456">Lyase</keyword>
<evidence type="ECO:0000256" key="2">
    <source>
        <dbReference type="ARBA" id="ARBA00005600"/>
    </source>
</evidence>
<dbReference type="InterPro" id="IPR001427">
    <property type="entry name" value="RNaseA"/>
</dbReference>
<keyword evidence="7 15" id="KW-0732">Signal</keyword>
<evidence type="ECO:0000256" key="15">
    <source>
        <dbReference type="RuleBase" id="RU000651"/>
    </source>
</evidence>
<dbReference type="RGD" id="1310106">
    <property type="gene designation" value="Rnase1l1"/>
</dbReference>